<dbReference type="AlphaFoldDB" id="A0A1Y2FGL8"/>
<dbReference type="Proteomes" id="UP000193685">
    <property type="component" value="Unassembled WGS sequence"/>
</dbReference>
<feature type="non-terminal residue" evidence="9">
    <location>
        <position position="1"/>
    </location>
</feature>
<dbReference type="InterPro" id="IPR016939">
    <property type="entry name" value="Ribosomal_mS23_fun"/>
</dbReference>
<accession>A0A1Y2FGL8</accession>
<comment type="subcellular location">
    <subcellularLocation>
        <location evidence="1">Mitochondrion</location>
    </subcellularLocation>
</comment>
<keyword evidence="5" id="KW-0687">Ribonucleoprotein</keyword>
<feature type="non-terminal residue" evidence="9">
    <location>
        <position position="183"/>
    </location>
</feature>
<evidence type="ECO:0000256" key="7">
    <source>
        <dbReference type="ARBA" id="ARBA00035421"/>
    </source>
</evidence>
<sequence length="183" mass="21348">KHLKKQPAWLPTVARTPPSTNFARTPAPAFQSRPKIKAGKPRLFQPQRIEYTEDALRRRFYTEHPWELARPVKILETDGQDGKRFDWSKLRQAGRALTGENVVQRQQYLMTHEQKSRDEAYDMARQEFYKERMVEQVERTIAMEEALAFGATFDKSEMQVGLELEDQVLVDWKAKATAAKQLV</sequence>
<evidence type="ECO:0000256" key="6">
    <source>
        <dbReference type="ARBA" id="ARBA00035137"/>
    </source>
</evidence>
<organism evidence="9 10">
    <name type="scientific">Protomyces lactucae-debilis</name>
    <dbReference type="NCBI Taxonomy" id="2754530"/>
    <lineage>
        <taxon>Eukaryota</taxon>
        <taxon>Fungi</taxon>
        <taxon>Dikarya</taxon>
        <taxon>Ascomycota</taxon>
        <taxon>Taphrinomycotina</taxon>
        <taxon>Taphrinomycetes</taxon>
        <taxon>Taphrinales</taxon>
        <taxon>Protomycetaceae</taxon>
        <taxon>Protomyces</taxon>
    </lineage>
</organism>
<proteinExistence type="inferred from homology"/>
<evidence type="ECO:0000256" key="8">
    <source>
        <dbReference type="SAM" id="MobiDB-lite"/>
    </source>
</evidence>
<keyword evidence="4" id="KW-0496">Mitochondrion</keyword>
<evidence type="ECO:0000256" key="1">
    <source>
        <dbReference type="ARBA" id="ARBA00004173"/>
    </source>
</evidence>
<evidence type="ECO:0000256" key="4">
    <source>
        <dbReference type="ARBA" id="ARBA00023128"/>
    </source>
</evidence>
<dbReference type="OrthoDB" id="5542239at2759"/>
<comment type="similarity">
    <text evidence="2">Belongs to the mitochondrion-specific ribosomal protein mS23 family.</text>
</comment>
<dbReference type="RefSeq" id="XP_040725653.1">
    <property type="nucleotide sequence ID" value="XM_040867192.1"/>
</dbReference>
<dbReference type="OMA" id="WELARPQ"/>
<dbReference type="Pfam" id="PF13741">
    <property type="entry name" value="MRP-S25"/>
    <property type="match status" value="1"/>
</dbReference>
<dbReference type="GO" id="GO:0003735">
    <property type="term" value="F:structural constituent of ribosome"/>
    <property type="evidence" value="ECO:0007669"/>
    <property type="project" value="InterPro"/>
</dbReference>
<dbReference type="PANTHER" id="PTHR37799">
    <property type="entry name" value="37S RIBOSOMAL PROTEIN S25, MITOCHONDRIAL"/>
    <property type="match status" value="1"/>
</dbReference>
<gene>
    <name evidence="9" type="ORF">BCR37DRAFT_335585</name>
</gene>
<keyword evidence="10" id="KW-1185">Reference proteome</keyword>
<reference evidence="9 10" key="1">
    <citation type="submission" date="2016-07" db="EMBL/GenBank/DDBJ databases">
        <title>Pervasive Adenine N6-methylation of Active Genes in Fungi.</title>
        <authorList>
            <consortium name="DOE Joint Genome Institute"/>
            <person name="Mondo S.J."/>
            <person name="Dannebaum R.O."/>
            <person name="Kuo R.C."/>
            <person name="Labutti K."/>
            <person name="Haridas S."/>
            <person name="Kuo A."/>
            <person name="Salamov A."/>
            <person name="Ahrendt S.R."/>
            <person name="Lipzen A."/>
            <person name="Sullivan W."/>
            <person name="Andreopoulos W.B."/>
            <person name="Clum A."/>
            <person name="Lindquist E."/>
            <person name="Daum C."/>
            <person name="Ramamoorthy G.K."/>
            <person name="Gryganskyi A."/>
            <person name="Culley D."/>
            <person name="Magnuson J.K."/>
            <person name="James T.Y."/>
            <person name="O'Malley M.A."/>
            <person name="Stajich J.E."/>
            <person name="Spatafora J.W."/>
            <person name="Visel A."/>
            <person name="Grigoriev I.V."/>
        </authorList>
    </citation>
    <scope>NUCLEOTIDE SEQUENCE [LARGE SCALE GENOMIC DNA]</scope>
    <source>
        <strain evidence="9 10">12-1054</strain>
    </source>
</reference>
<evidence type="ECO:0000256" key="3">
    <source>
        <dbReference type="ARBA" id="ARBA00022980"/>
    </source>
</evidence>
<dbReference type="EMBL" id="MCFI01000008">
    <property type="protein sequence ID" value="ORY83072.1"/>
    <property type="molecule type" value="Genomic_DNA"/>
</dbReference>
<evidence type="ECO:0000313" key="9">
    <source>
        <dbReference type="EMBL" id="ORY83072.1"/>
    </source>
</evidence>
<name>A0A1Y2FGL8_PROLT</name>
<dbReference type="STRING" id="56484.A0A1Y2FGL8"/>
<dbReference type="GeneID" id="63783791"/>
<evidence type="ECO:0000256" key="2">
    <source>
        <dbReference type="ARBA" id="ARBA00009864"/>
    </source>
</evidence>
<evidence type="ECO:0000256" key="5">
    <source>
        <dbReference type="ARBA" id="ARBA00023274"/>
    </source>
</evidence>
<keyword evidence="3 9" id="KW-0689">Ribosomal protein</keyword>
<dbReference type="GO" id="GO:0005763">
    <property type="term" value="C:mitochondrial small ribosomal subunit"/>
    <property type="evidence" value="ECO:0007669"/>
    <property type="project" value="InterPro"/>
</dbReference>
<dbReference type="PANTHER" id="PTHR37799:SF1">
    <property type="entry name" value="SMALL RIBOSOMAL SUBUNIT PROTEIN MS23"/>
    <property type="match status" value="1"/>
</dbReference>
<protein>
    <recommendedName>
        <fullName evidence="6">Small ribosomal subunit protein mS23</fullName>
    </recommendedName>
    <alternativeName>
        <fullName evidence="7">37S ribosomal protein S25, mitochondrial</fullName>
    </alternativeName>
</protein>
<feature type="region of interest" description="Disordered" evidence="8">
    <location>
        <begin position="1"/>
        <end position="35"/>
    </location>
</feature>
<evidence type="ECO:0000313" key="10">
    <source>
        <dbReference type="Proteomes" id="UP000193685"/>
    </source>
</evidence>
<comment type="caution">
    <text evidence="9">The sequence shown here is derived from an EMBL/GenBank/DDBJ whole genome shotgun (WGS) entry which is preliminary data.</text>
</comment>